<dbReference type="PANTHER" id="PTHR12526:SF630">
    <property type="entry name" value="GLYCOSYLTRANSFERASE"/>
    <property type="match status" value="1"/>
</dbReference>
<evidence type="ECO:0000313" key="3">
    <source>
        <dbReference type="EMBL" id="EHP49978.1"/>
    </source>
</evidence>
<dbReference type="Pfam" id="PF00534">
    <property type="entry name" value="Glycos_transf_1"/>
    <property type="match status" value="1"/>
</dbReference>
<accession>H1DE81</accession>
<dbReference type="eggNOG" id="COG0438">
    <property type="taxonomic scope" value="Bacteria"/>
</dbReference>
<dbReference type="Gene3D" id="3.40.50.2000">
    <property type="entry name" value="Glycogen Phosphorylase B"/>
    <property type="match status" value="2"/>
</dbReference>
<dbReference type="EMBL" id="ADMC01000007">
    <property type="protein sequence ID" value="EHP49978.1"/>
    <property type="molecule type" value="Genomic_DNA"/>
</dbReference>
<dbReference type="HOGENOM" id="CLU_009583_0_1_10"/>
<dbReference type="SUPFAM" id="SSF53756">
    <property type="entry name" value="UDP-Glycosyltransferase/glycogen phosphorylase"/>
    <property type="match status" value="1"/>
</dbReference>
<gene>
    <name evidence="3" type="ORF">HMPREF9449_00567</name>
</gene>
<dbReference type="RefSeq" id="WP_009135715.1">
    <property type="nucleotide sequence ID" value="NZ_JH594596.1"/>
</dbReference>
<evidence type="ECO:0008006" key="5">
    <source>
        <dbReference type="Google" id="ProtNLM"/>
    </source>
</evidence>
<dbReference type="PATRIC" id="fig|742817.3.peg.601"/>
<dbReference type="InterPro" id="IPR001296">
    <property type="entry name" value="Glyco_trans_1"/>
</dbReference>
<proteinExistence type="predicted"/>
<sequence>MKQIKVLLVANVAKGHVNKFHIPTIKYLKSKGWHIDVACSLDEDIPFADNVYGMSWKRSPFTFKTLKGIVELYQLLKKNQYDIIYCHTPVGGLVARFASIPFRKHGLKVVYFAHGLHFFKGSSILSWLLFYPMEKLMAEFTDMFITINDEDYERVKKKFNRHMLVSKTNGIGANFNRLDIKNPEKIRQEYRNKLHIPIRSKILIYVAEINNNKNQQMLIKVLKNLRSKNLDVYLLLVGPDYLNGRCQQLSAKLQVQEYTKFLGWRNDIGELLSASDIYVASSKREGLAINLVEAQYAHLPVVATSNRGHLAVIKNNENGILVPIDDYSSMADQITTLMENPDLYKKMANVDVSKYESVKVASEIYECLYDVLKNQQ</sequence>
<feature type="domain" description="Glycosyltransferase subfamily 4-like N-terminal" evidence="2">
    <location>
        <begin position="5"/>
        <end position="148"/>
    </location>
</feature>
<reference evidence="3 4" key="1">
    <citation type="submission" date="2012-01" db="EMBL/GenBank/DDBJ databases">
        <title>The Genome Sequence of Odoribacter laneus YIT 12061.</title>
        <authorList>
            <consortium name="The Broad Institute Genome Sequencing Platform"/>
            <person name="Earl A."/>
            <person name="Ward D."/>
            <person name="Feldgarden M."/>
            <person name="Gevers D."/>
            <person name="Morotomi M."/>
            <person name="Young S.K."/>
            <person name="Zeng Q."/>
            <person name="Gargeya S."/>
            <person name="Fitzgerald M."/>
            <person name="Haas B."/>
            <person name="Abouelleil A."/>
            <person name="Alvarado L."/>
            <person name="Arachchi H.M."/>
            <person name="Berlin A."/>
            <person name="Chapman S.B."/>
            <person name="Gearin G."/>
            <person name="Goldberg J."/>
            <person name="Griggs A."/>
            <person name="Gujja S."/>
            <person name="Hansen M."/>
            <person name="Heiman D."/>
            <person name="Howarth C."/>
            <person name="Larimer J."/>
            <person name="Lui A."/>
            <person name="MacDonald P.J.P."/>
            <person name="McCowen C."/>
            <person name="Montmayeur A."/>
            <person name="Murphy C."/>
            <person name="Neiman D."/>
            <person name="Pearson M."/>
            <person name="Priest M."/>
            <person name="Roberts A."/>
            <person name="Saif S."/>
            <person name="Shea T."/>
            <person name="Sisk P."/>
            <person name="Stolte C."/>
            <person name="Sykes S."/>
            <person name="Wortman J."/>
            <person name="Nusbaum C."/>
            <person name="Birren B."/>
        </authorList>
    </citation>
    <scope>NUCLEOTIDE SEQUENCE [LARGE SCALE GENOMIC DNA]</scope>
    <source>
        <strain evidence="3 4">YIT 12061</strain>
    </source>
</reference>
<dbReference type="GeneID" id="98068207"/>
<evidence type="ECO:0000313" key="4">
    <source>
        <dbReference type="Proteomes" id="UP000004892"/>
    </source>
</evidence>
<dbReference type="Pfam" id="PF13477">
    <property type="entry name" value="Glyco_trans_4_2"/>
    <property type="match status" value="1"/>
</dbReference>
<feature type="domain" description="Glycosyl transferase family 1" evidence="1">
    <location>
        <begin position="187"/>
        <end position="348"/>
    </location>
</feature>
<name>H1DE81_9BACT</name>
<organism evidence="3 4">
    <name type="scientific">Odoribacter laneus YIT 12061</name>
    <dbReference type="NCBI Taxonomy" id="742817"/>
    <lineage>
        <taxon>Bacteria</taxon>
        <taxon>Pseudomonadati</taxon>
        <taxon>Bacteroidota</taxon>
        <taxon>Bacteroidia</taxon>
        <taxon>Bacteroidales</taxon>
        <taxon>Odoribacteraceae</taxon>
        <taxon>Odoribacter</taxon>
    </lineage>
</organism>
<dbReference type="GO" id="GO:0016757">
    <property type="term" value="F:glycosyltransferase activity"/>
    <property type="evidence" value="ECO:0007669"/>
    <property type="project" value="InterPro"/>
</dbReference>
<keyword evidence="4" id="KW-1185">Reference proteome</keyword>
<dbReference type="Proteomes" id="UP000004892">
    <property type="component" value="Unassembled WGS sequence"/>
</dbReference>
<dbReference type="STRING" id="742817.HMPREF9449_00567"/>
<dbReference type="PANTHER" id="PTHR12526">
    <property type="entry name" value="GLYCOSYLTRANSFERASE"/>
    <property type="match status" value="1"/>
</dbReference>
<protein>
    <recommendedName>
        <fullName evidence="5">Glycosyl transferase family 1 domain-containing protein</fullName>
    </recommendedName>
</protein>
<dbReference type="AlphaFoldDB" id="H1DE81"/>
<evidence type="ECO:0000259" key="2">
    <source>
        <dbReference type="Pfam" id="PF13477"/>
    </source>
</evidence>
<dbReference type="CDD" id="cd03808">
    <property type="entry name" value="GT4_CapM-like"/>
    <property type="match status" value="1"/>
</dbReference>
<evidence type="ECO:0000259" key="1">
    <source>
        <dbReference type="Pfam" id="PF00534"/>
    </source>
</evidence>
<comment type="caution">
    <text evidence="3">The sequence shown here is derived from an EMBL/GenBank/DDBJ whole genome shotgun (WGS) entry which is preliminary data.</text>
</comment>
<dbReference type="InterPro" id="IPR028098">
    <property type="entry name" value="Glyco_trans_4-like_N"/>
</dbReference>